<dbReference type="EMBL" id="JANBVO010000004">
    <property type="protein sequence ID" value="KAJ9155099.1"/>
    <property type="molecule type" value="Genomic_DNA"/>
</dbReference>
<protein>
    <submittedName>
        <fullName evidence="2">Alcohol dehydrogenase</fullName>
    </submittedName>
</protein>
<evidence type="ECO:0000313" key="3">
    <source>
        <dbReference type="Proteomes" id="UP001174694"/>
    </source>
</evidence>
<dbReference type="InterPro" id="IPR000073">
    <property type="entry name" value="AB_hydrolase_1"/>
</dbReference>
<comment type="caution">
    <text evidence="2">The sequence shown here is derived from an EMBL/GenBank/DDBJ whole genome shotgun (WGS) entry which is preliminary data.</text>
</comment>
<dbReference type="Gene3D" id="3.40.50.1820">
    <property type="entry name" value="alpha/beta hydrolase"/>
    <property type="match status" value="1"/>
</dbReference>
<reference evidence="2" key="1">
    <citation type="submission" date="2022-07" db="EMBL/GenBank/DDBJ databases">
        <title>Fungi with potential for degradation of polypropylene.</title>
        <authorList>
            <person name="Gostincar C."/>
        </authorList>
    </citation>
    <scope>NUCLEOTIDE SEQUENCE</scope>
    <source>
        <strain evidence="2">EXF-13308</strain>
    </source>
</reference>
<proteinExistence type="predicted"/>
<evidence type="ECO:0000259" key="1">
    <source>
        <dbReference type="Pfam" id="PF12697"/>
    </source>
</evidence>
<evidence type="ECO:0000313" key="2">
    <source>
        <dbReference type="EMBL" id="KAJ9155099.1"/>
    </source>
</evidence>
<dbReference type="Proteomes" id="UP001174694">
    <property type="component" value="Unassembled WGS sequence"/>
</dbReference>
<dbReference type="InterPro" id="IPR029058">
    <property type="entry name" value="AB_hydrolase_fold"/>
</dbReference>
<feature type="domain" description="AB hydrolase-1" evidence="1">
    <location>
        <begin position="40"/>
        <end position="292"/>
    </location>
</feature>
<keyword evidence="3" id="KW-1185">Reference proteome</keyword>
<name>A0AA38S2V2_9PEZI</name>
<organism evidence="2 3">
    <name type="scientific">Pleurostoma richardsiae</name>
    <dbReference type="NCBI Taxonomy" id="41990"/>
    <lineage>
        <taxon>Eukaryota</taxon>
        <taxon>Fungi</taxon>
        <taxon>Dikarya</taxon>
        <taxon>Ascomycota</taxon>
        <taxon>Pezizomycotina</taxon>
        <taxon>Sordariomycetes</taxon>
        <taxon>Sordariomycetidae</taxon>
        <taxon>Calosphaeriales</taxon>
        <taxon>Pleurostomataceae</taxon>
        <taxon>Pleurostoma</taxon>
    </lineage>
</organism>
<gene>
    <name evidence="2" type="ORF">NKR23_g2318</name>
</gene>
<dbReference type="AlphaFoldDB" id="A0AA38S2V2"/>
<dbReference type="Pfam" id="PF12697">
    <property type="entry name" value="Abhydrolase_6"/>
    <property type="match status" value="1"/>
</dbReference>
<dbReference type="PANTHER" id="PTHR45763:SF46">
    <property type="entry name" value="AB HYDROLASE-1 DOMAIN-CONTAINING PROTEIN"/>
    <property type="match status" value="1"/>
</dbReference>
<dbReference type="SUPFAM" id="SSF53474">
    <property type="entry name" value="alpha/beta-Hydrolases"/>
    <property type="match status" value="1"/>
</dbReference>
<accession>A0AA38S2V2</accession>
<dbReference type="PANTHER" id="PTHR45763">
    <property type="entry name" value="HYDROLASE, ALPHA/BETA FOLD FAMILY PROTEIN, EXPRESSED-RELATED"/>
    <property type="match status" value="1"/>
</dbReference>
<sequence>MTEAQSFVLPDGRTLCYAFYGLPPTQSPESDQPSTAFYFHGSPGSHYEGQAAHDGALKRGVRIVAVSRPGYGGSSYNAQASLASFARDVLALADHLGIQRFVVMGVSGGGPYALACVHEIPPSRLAGTVVVSGMYPCELGMSGMMLSNRILFSVAPYVPRLVSYVSDWSVGKQARDRDHPERLENTLALAFKGGPEEEIAQADDGKILKLIVKSAREAFCDGAEGWACEAKLFGSPWGFELAELQVEEGKLLMYHGGKDINIPLRMAEKAAGMIPNAQLKVEPDESHLSLAFHKVDEIMDAIVTMLG</sequence>